<evidence type="ECO:0000256" key="3">
    <source>
        <dbReference type="ARBA" id="ARBA00011738"/>
    </source>
</evidence>
<evidence type="ECO:0000256" key="2">
    <source>
        <dbReference type="ARBA" id="ARBA00008788"/>
    </source>
</evidence>
<dbReference type="Pfam" id="PF01442">
    <property type="entry name" value="Apolipoprotein"/>
    <property type="match status" value="2"/>
</dbReference>
<dbReference type="GO" id="GO:0008203">
    <property type="term" value="P:cholesterol metabolic process"/>
    <property type="evidence" value="ECO:0007669"/>
    <property type="project" value="TreeGrafter"/>
</dbReference>
<evidence type="ECO:0000256" key="4">
    <source>
        <dbReference type="ARBA" id="ARBA00022448"/>
    </source>
</evidence>
<feature type="chain" id="PRO_5043866994" description="Apolipoprotein A-IV" evidence="14">
    <location>
        <begin position="20"/>
        <end position="362"/>
    </location>
</feature>
<evidence type="ECO:0000313" key="15">
    <source>
        <dbReference type="EMBL" id="KAK9394944.1"/>
    </source>
</evidence>
<evidence type="ECO:0000256" key="9">
    <source>
        <dbReference type="ARBA" id="ARBA00023055"/>
    </source>
</evidence>
<keyword evidence="13" id="KW-0175">Coiled coil</keyword>
<dbReference type="Proteomes" id="UP001474421">
    <property type="component" value="Unassembled WGS sequence"/>
</dbReference>
<protein>
    <recommendedName>
        <fullName evidence="11">Apolipoprotein A-IV</fullName>
    </recommendedName>
    <alternativeName>
        <fullName evidence="12">Apolipoprotein A4</fullName>
    </alternativeName>
</protein>
<evidence type="ECO:0000256" key="12">
    <source>
        <dbReference type="ARBA" id="ARBA00042591"/>
    </source>
</evidence>
<dbReference type="GO" id="GO:0060228">
    <property type="term" value="F:phosphatidylcholine-sterol O-acyltransferase activator activity"/>
    <property type="evidence" value="ECO:0007669"/>
    <property type="project" value="TreeGrafter"/>
</dbReference>
<dbReference type="InterPro" id="IPR000074">
    <property type="entry name" value="ApoA_E"/>
</dbReference>
<dbReference type="GO" id="GO:0042157">
    <property type="term" value="P:lipoprotein metabolic process"/>
    <property type="evidence" value="ECO:0007669"/>
    <property type="project" value="InterPro"/>
</dbReference>
<dbReference type="PANTHER" id="PTHR18976">
    <property type="entry name" value="APOLIPOPROTEIN"/>
    <property type="match status" value="1"/>
</dbReference>
<dbReference type="GO" id="GO:1903561">
    <property type="term" value="C:extracellular vesicle"/>
    <property type="evidence" value="ECO:0007669"/>
    <property type="project" value="TreeGrafter"/>
</dbReference>
<reference evidence="15 16" key="1">
    <citation type="journal article" date="2024" name="Proc. Natl. Acad. Sci. U.S.A.">
        <title>The genetic regulatory architecture and epigenomic basis for age-related changes in rattlesnake venom.</title>
        <authorList>
            <person name="Hogan M.P."/>
            <person name="Holding M.L."/>
            <person name="Nystrom G.S."/>
            <person name="Colston T.J."/>
            <person name="Bartlett D.A."/>
            <person name="Mason A.J."/>
            <person name="Ellsworth S.A."/>
            <person name="Rautsaw R.M."/>
            <person name="Lawrence K.C."/>
            <person name="Strickland J.L."/>
            <person name="He B."/>
            <person name="Fraser P."/>
            <person name="Margres M.J."/>
            <person name="Gilbert D.M."/>
            <person name="Gibbs H.L."/>
            <person name="Parkinson C.L."/>
            <person name="Rokyta D.R."/>
        </authorList>
    </citation>
    <scope>NUCLEOTIDE SEQUENCE [LARGE SCALE GENOMIC DNA]</scope>
    <source>
        <strain evidence="15">DRR0105</strain>
    </source>
</reference>
<keyword evidence="5" id="KW-0162">Chylomicron</keyword>
<dbReference type="GO" id="GO:0033700">
    <property type="term" value="P:phospholipid efflux"/>
    <property type="evidence" value="ECO:0007669"/>
    <property type="project" value="TreeGrafter"/>
</dbReference>
<comment type="subcellular location">
    <subcellularLocation>
        <location evidence="1">Secreted</location>
    </subcellularLocation>
</comment>
<evidence type="ECO:0000256" key="1">
    <source>
        <dbReference type="ARBA" id="ARBA00004613"/>
    </source>
</evidence>
<name>A0AAW1AZ90_CROAD</name>
<gene>
    <name evidence="15" type="ORF">NXF25_014290</name>
</gene>
<keyword evidence="7 14" id="KW-0732">Signal</keyword>
<keyword evidence="8" id="KW-0677">Repeat</keyword>
<dbReference type="GO" id="GO:0034362">
    <property type="term" value="C:low-density lipoprotein particle"/>
    <property type="evidence" value="ECO:0007669"/>
    <property type="project" value="TreeGrafter"/>
</dbReference>
<evidence type="ECO:0000256" key="5">
    <source>
        <dbReference type="ARBA" id="ARBA00022513"/>
    </source>
</evidence>
<comment type="caution">
    <text evidence="15">The sequence shown here is derived from an EMBL/GenBank/DDBJ whole genome shotgun (WGS) entry which is preliminary data.</text>
</comment>
<keyword evidence="6" id="KW-0964">Secreted</keyword>
<comment type="similarity">
    <text evidence="2">Belongs to the apolipoprotein A1/A4/E family.</text>
</comment>
<feature type="coiled-coil region" evidence="13">
    <location>
        <begin position="246"/>
        <end position="296"/>
    </location>
</feature>
<evidence type="ECO:0000256" key="7">
    <source>
        <dbReference type="ARBA" id="ARBA00022729"/>
    </source>
</evidence>
<keyword evidence="4" id="KW-0813">Transport</keyword>
<evidence type="ECO:0000313" key="16">
    <source>
        <dbReference type="Proteomes" id="UP001474421"/>
    </source>
</evidence>
<keyword evidence="9" id="KW-0445">Lipid transport</keyword>
<feature type="signal peptide" evidence="14">
    <location>
        <begin position="1"/>
        <end position="19"/>
    </location>
</feature>
<dbReference type="SUPFAM" id="SSF47162">
    <property type="entry name" value="Apolipoprotein"/>
    <property type="match status" value="1"/>
</dbReference>
<dbReference type="InterPro" id="IPR050163">
    <property type="entry name" value="Apolipoprotein_A1/A4/E"/>
</dbReference>
<sequence>MSLKAAAFLLGLLVATTGAQDSPTPQQLTDLVWQYFTQLSSNAEETLRQAQQSDISKQFTVLIQDNLQAMNTYSKQMQKKMALYVTQLLAQLSEEGEKIKERIKTELEQLQTDIGPFSADVQNQVTTIAQNLKVQLASHAEELQATTDILATQISQQLASFVQELQAQLKENVGDPASLSPYVQRLQQTVNEQVEDIKVQLGHFPAEVKTKVDQAVEELHKRLSPYAQTTPEQLRRQLEELSFRVARSAEALRDKIQEEAERLQGRLDGLLQGDLMSRLDSLKEDAGQQIEEFRQQVGSFGDSFNQLVVGKVQQLGQRLQDPASGVEDHLSFLEKEVREQIIAFTNSLRETEERLLLAPEEA</sequence>
<dbReference type="EMBL" id="JAOTOJ010000010">
    <property type="protein sequence ID" value="KAK9394944.1"/>
    <property type="molecule type" value="Genomic_DNA"/>
</dbReference>
<dbReference type="Gene3D" id="1.20.120.20">
    <property type="entry name" value="Apolipoprotein"/>
    <property type="match status" value="2"/>
</dbReference>
<evidence type="ECO:0000256" key="14">
    <source>
        <dbReference type="SAM" id="SignalP"/>
    </source>
</evidence>
<dbReference type="PANTHER" id="PTHR18976:SF1">
    <property type="entry name" value="APOLIPOPROTEIN A-IV"/>
    <property type="match status" value="1"/>
</dbReference>
<proteinExistence type="inferred from homology"/>
<dbReference type="GO" id="GO:0120020">
    <property type="term" value="F:cholesterol transfer activity"/>
    <property type="evidence" value="ECO:0007669"/>
    <property type="project" value="TreeGrafter"/>
</dbReference>
<dbReference type="GO" id="GO:0033344">
    <property type="term" value="P:cholesterol efflux"/>
    <property type="evidence" value="ECO:0007669"/>
    <property type="project" value="TreeGrafter"/>
</dbReference>
<dbReference type="GO" id="GO:0055090">
    <property type="term" value="P:acylglycerol homeostasis"/>
    <property type="evidence" value="ECO:0007669"/>
    <property type="project" value="TreeGrafter"/>
</dbReference>
<evidence type="ECO:0000256" key="8">
    <source>
        <dbReference type="ARBA" id="ARBA00022737"/>
    </source>
</evidence>
<evidence type="ECO:0000256" key="13">
    <source>
        <dbReference type="SAM" id="Coils"/>
    </source>
</evidence>
<dbReference type="GO" id="GO:0034364">
    <property type="term" value="C:high-density lipoprotein particle"/>
    <property type="evidence" value="ECO:0007669"/>
    <property type="project" value="TreeGrafter"/>
</dbReference>
<dbReference type="GO" id="GO:0034361">
    <property type="term" value="C:very-low-density lipoprotein particle"/>
    <property type="evidence" value="ECO:0007669"/>
    <property type="project" value="TreeGrafter"/>
</dbReference>
<accession>A0AAW1AZ90</accession>
<organism evidence="15 16">
    <name type="scientific">Crotalus adamanteus</name>
    <name type="common">Eastern diamondback rattlesnake</name>
    <dbReference type="NCBI Taxonomy" id="8729"/>
    <lineage>
        <taxon>Eukaryota</taxon>
        <taxon>Metazoa</taxon>
        <taxon>Chordata</taxon>
        <taxon>Craniata</taxon>
        <taxon>Vertebrata</taxon>
        <taxon>Euteleostomi</taxon>
        <taxon>Lepidosauria</taxon>
        <taxon>Squamata</taxon>
        <taxon>Bifurcata</taxon>
        <taxon>Unidentata</taxon>
        <taxon>Episquamata</taxon>
        <taxon>Toxicofera</taxon>
        <taxon>Serpentes</taxon>
        <taxon>Colubroidea</taxon>
        <taxon>Viperidae</taxon>
        <taxon>Crotalinae</taxon>
        <taxon>Crotalus</taxon>
    </lineage>
</organism>
<dbReference type="GO" id="GO:0042627">
    <property type="term" value="C:chylomicron"/>
    <property type="evidence" value="ECO:0007669"/>
    <property type="project" value="UniProtKB-KW"/>
</dbReference>
<dbReference type="AlphaFoldDB" id="A0AAW1AZ90"/>
<comment type="subunit">
    <text evidence="3">Homodimer.</text>
</comment>
<dbReference type="GO" id="GO:0005543">
    <property type="term" value="F:phospholipid binding"/>
    <property type="evidence" value="ECO:0007669"/>
    <property type="project" value="TreeGrafter"/>
</dbReference>
<comment type="function">
    <text evidence="10">May have a role in chylomicrons and VLDL secretion and catabolism. Required for efficient activation of lipoprotein lipase by ApoC-II; potent activator of LCAT. Apoa-IV is a major component of HDL and chylomicrons.</text>
</comment>
<evidence type="ECO:0000256" key="6">
    <source>
        <dbReference type="ARBA" id="ARBA00022525"/>
    </source>
</evidence>
<keyword evidence="16" id="KW-1185">Reference proteome</keyword>
<dbReference type="SUPFAM" id="SSF58113">
    <property type="entry name" value="Apolipoprotein A-I"/>
    <property type="match status" value="1"/>
</dbReference>
<evidence type="ECO:0000256" key="11">
    <source>
        <dbReference type="ARBA" id="ARBA00041197"/>
    </source>
</evidence>
<evidence type="ECO:0000256" key="10">
    <source>
        <dbReference type="ARBA" id="ARBA00037735"/>
    </source>
</evidence>